<feature type="region of interest" description="Disordered" evidence="1">
    <location>
        <begin position="125"/>
        <end position="203"/>
    </location>
</feature>
<feature type="region of interest" description="Disordered" evidence="1">
    <location>
        <begin position="621"/>
        <end position="647"/>
    </location>
</feature>
<dbReference type="NCBIfam" id="NF012197">
    <property type="entry name" value="lonely_Cys"/>
    <property type="match status" value="1"/>
</dbReference>
<comment type="caution">
    <text evidence="2">The sequence shown here is derived from an EMBL/GenBank/DDBJ whole genome shotgun (WGS) entry which is preliminary data.</text>
</comment>
<feature type="non-terminal residue" evidence="2">
    <location>
        <position position="1"/>
    </location>
</feature>
<keyword evidence="3" id="KW-1185">Reference proteome</keyword>
<feature type="compositionally biased region" description="Low complexity" evidence="1">
    <location>
        <begin position="136"/>
        <end position="180"/>
    </location>
</feature>
<dbReference type="SUPFAM" id="SSF56399">
    <property type="entry name" value="ADP-ribosylation"/>
    <property type="match status" value="1"/>
</dbReference>
<accession>A0ABV1XAG7</accession>
<feature type="non-terminal residue" evidence="2">
    <location>
        <position position="2324"/>
    </location>
</feature>
<feature type="compositionally biased region" description="Polar residues" evidence="1">
    <location>
        <begin position="874"/>
        <end position="884"/>
    </location>
</feature>
<feature type="region of interest" description="Disordered" evidence="1">
    <location>
        <begin position="287"/>
        <end position="310"/>
    </location>
</feature>
<feature type="region of interest" description="Disordered" evidence="1">
    <location>
        <begin position="812"/>
        <end position="884"/>
    </location>
</feature>
<gene>
    <name evidence="2" type="ORF">ABT404_42315</name>
</gene>
<feature type="compositionally biased region" description="Basic and acidic residues" evidence="1">
    <location>
        <begin position="372"/>
        <end position="382"/>
    </location>
</feature>
<sequence length="2324" mass="245253">ARLAPRATFRPAELTAAGLTLTPEQSREFRQSGGRLPASLTLTRPQEEALIRAQLTAARRWDPATALLAAELTARANGIHLTLVHENGTVDTFGTAAARGEDTVTVYERGDEYLAAVPVARLHPASPLTRGTGRLQPPAQAAAPEQQSDATRTAGTARAVGTAQTAGAASAVGAGPTAEAVGAADSKGKSKQRATDEEQNPPATHVRFVDVPTAAADHEEAVAEAHNERAAAAAEVERLNALLRKAEQAWHAGSGPSGTGDARVAPQQRLDEAMARFEAAERRLSELGDDGGQSLGNPTSHPSAVLDLPGSADDPMRSLLAQAWHDLAAARGELAAAEGLLHEMTARPDGDSGDQTSPGSVPERVENGPASPHEDSPLERPRALSGSQVQESDGAHPTGDSAAPGLRQSMDITDLAPSRTAVVPVGSKDTAAPGGDMASPPRVPASGAASHPALNQPLNPNPPLHGFLYHGSSAPPESVFRQGLNSAARQEGADPHYDITQHIHNARGSGFVSTTANQNVALQFIRPSGDAMRVGKDTFMKREGFVYVVDPGDTPLIHLHSQNLPENLSRFRYQEEWAALDSIPPERIKGVIRVSGYYNPVPDGKGGITIEPAKGSSLAMPFTPNPGFEEPTPAALSDQEPGTGPADDRLRLARLQELGDLGLARPEPASTGADDGSTATPVHGEQIAADERAGVSSEQWRGLPSAAAFEDFGRAFEQSSLRRWNGLQDATVREVSTDPLVRSFEVSRPGLAGSLTITVTHKPADDAVAVTFSGDDVPPSTREWSGTGFRDIAADLRDNVLYDNDLFATVPTPASWQDPAPGPDHPELIPSTPAGPLTGPGRSALSTPAQSDAVATATLAGGRSAVDPSVAEETASSGPWTTGKVTFKGGSEEVGTLQRGYLAHLARKVVKAGLRDIRAGLQAPFITVTGYGNGSWLTPGSSDWGAESRGQGRADAVADVLRTEIWNALDLLQRDVPADRRVDSSAFTIVSDSGGRGVAADGVSGAADVGDLRRRATIEIDLAPRSQAVELLDNLRLAGTDPALREAPFDPEPFARKILHLGEQQPVRDHHRHQLYALVDEAVAAGRATSPAALGAYHLWRQGALSDATRITAPDGRALGRNWTGAQVTDLAAKSYFLVREGSVVDSPAALWQQAGTGDTRPYVVAAKGGHDHVVVALTDGSRPRVPLDEFAELLAMDSDLAGLDGGLPVVLAVPHAGARSPRLPRTAAARTGRTVWAHSGEAELYHDPRSQRTRIVVADRRAAGEPLGSWFASGPDHLSLDGSAAGVEERFLRAIDGTLVPDDDIMSHTLAADGRPYGRAVLGKDDIVRREGYFDSLPAMDEYVHIDPVSGNFHGGAESVPWSGREAYFFNLHGHPGEFEIRRTDGTLKAARGDQVGGYLRRSPSFRRLPADGVVVLLSCWVGAAADGPASVNTAGRAPFVADPLATLSEAQQVANHTDRTVFAVDRVHYLTQDQGTKRQGIATTAEGERRQWLELRPEPRGAALDDLARTAGLHADAGPAPEGTRESTLRLVRALRQVFGAAVEDDRDDAHGEYQRLLRGIGALESMRRNDPGLRDTGPFTMDLLERAARSHLGRPAGSVLDSADVLAVLEAAETRPDGTVLRDFVPLASVDKALGLLARSHADQRAVEVLDLDAGSVTAVDRQRLLWATVKAVEGLESADVDALAVGVLHLDASAHPVDDARREELLWTVAGAAAAGRDVHNPTALGAYHLQRNGALAKETLLHSGSGRVTGRNWTGRPMTGSLFRDRYIAVDPAVGRTSAAVRPVPWHGSGTGAGKKPPGFLLLVEGGPDHIDMPWPDGSRRPVPVVEIAELLTHDDKLSGRPHTEPIVPVMRRSGSSGPLMTALSDRAATGRPVFMPAGHVDLYHDTATNEDYLVVDEPAGVAGSSTGWAHTEPPALVPPVPASAPVTVSNAAPATEARVTSSAPSVPYIESTSAVDAAGSPDAAAMDATAASAPWTSARITFEEGSKEITPAQRGDLAALARKVAEAGLRDLRDGFAAPWITVTGHGNGSWLKPASGDRGAERTGQERADAVADVLRTEIADSLNQLQRKDPPTADRVDADVFRIDSRSGGRSVAAVSPSDGADLRTLRRQADIGIDLAPRSPAIELLNSLRLAEPEFGLAEGAFDPDPFARRLLHLKPEEPIREAHRRALYDLVDEANAAGRATSLAAVGAFDFWKRGALSDATLITGRDGRALGRNWTDTPAPDLITASYQLVKGTDVQTSTALWEQQGAGDNRPYVIAAKGGFASVVLRLADRSRPHATLEEFAELLSMDQDLAALDGRLPVVLAVPHAGARSPR</sequence>
<feature type="region of interest" description="Disordered" evidence="1">
    <location>
        <begin position="661"/>
        <end position="681"/>
    </location>
</feature>
<protein>
    <submittedName>
        <fullName evidence="2">Lonely Cys domain-containing protein</fullName>
    </submittedName>
</protein>
<dbReference type="Gene3D" id="3.90.210.10">
    <property type="entry name" value="Heat-Labile Enterotoxin, subunit A"/>
    <property type="match status" value="1"/>
</dbReference>
<dbReference type="Proteomes" id="UP001474181">
    <property type="component" value="Unassembled WGS sequence"/>
</dbReference>
<proteinExistence type="predicted"/>
<evidence type="ECO:0000256" key="1">
    <source>
        <dbReference type="SAM" id="MobiDB-lite"/>
    </source>
</evidence>
<reference evidence="2 3" key="1">
    <citation type="submission" date="2024-06" db="EMBL/GenBank/DDBJ databases">
        <title>The Natural Products Discovery Center: Release of the First 8490 Sequenced Strains for Exploring Actinobacteria Biosynthetic Diversity.</title>
        <authorList>
            <person name="Kalkreuter E."/>
            <person name="Kautsar S.A."/>
            <person name="Yang D."/>
            <person name="Bader C.D."/>
            <person name="Teijaro C.N."/>
            <person name="Fluegel L."/>
            <person name="Davis C.M."/>
            <person name="Simpson J.R."/>
            <person name="Lauterbach L."/>
            <person name="Steele A.D."/>
            <person name="Gui C."/>
            <person name="Meng S."/>
            <person name="Li G."/>
            <person name="Viehrig K."/>
            <person name="Ye F."/>
            <person name="Su P."/>
            <person name="Kiefer A.F."/>
            <person name="Nichols A."/>
            <person name="Cepeda A.J."/>
            <person name="Yan W."/>
            <person name="Fan B."/>
            <person name="Jiang Y."/>
            <person name="Adhikari A."/>
            <person name="Zheng C.-J."/>
            <person name="Schuster L."/>
            <person name="Cowan T.M."/>
            <person name="Smanski M.J."/>
            <person name="Chevrette M.G."/>
            <person name="De Carvalho L.P.S."/>
            <person name="Shen B."/>
        </authorList>
    </citation>
    <scope>NUCLEOTIDE SEQUENCE [LARGE SCALE GENOMIC DNA]</scope>
    <source>
        <strain evidence="2 3">NPDC000234</strain>
    </source>
</reference>
<evidence type="ECO:0000313" key="2">
    <source>
        <dbReference type="EMBL" id="MER7186025.1"/>
    </source>
</evidence>
<feature type="region of interest" description="Disordered" evidence="1">
    <location>
        <begin position="1842"/>
        <end position="1865"/>
    </location>
</feature>
<feature type="region of interest" description="Disordered" evidence="1">
    <location>
        <begin position="345"/>
        <end position="453"/>
    </location>
</feature>
<dbReference type="RefSeq" id="WP_350789381.1">
    <property type="nucleotide sequence ID" value="NZ_JBEPEK010000523.1"/>
</dbReference>
<name>A0ABV1XAG7_9ACTN</name>
<dbReference type="EMBL" id="JBEPEK010000523">
    <property type="protein sequence ID" value="MER7186025.1"/>
    <property type="molecule type" value="Genomic_DNA"/>
</dbReference>
<organism evidence="2 3">
    <name type="scientific">Streptomyces hyaluromycini</name>
    <dbReference type="NCBI Taxonomy" id="1377993"/>
    <lineage>
        <taxon>Bacteria</taxon>
        <taxon>Bacillati</taxon>
        <taxon>Actinomycetota</taxon>
        <taxon>Actinomycetes</taxon>
        <taxon>Kitasatosporales</taxon>
        <taxon>Streptomycetaceae</taxon>
        <taxon>Streptomyces</taxon>
    </lineage>
</organism>
<evidence type="ECO:0000313" key="3">
    <source>
        <dbReference type="Proteomes" id="UP001474181"/>
    </source>
</evidence>